<gene>
    <name evidence="1" type="ORF">K3G42_001966</name>
</gene>
<accession>A0ACB8FLN4</accession>
<proteinExistence type="predicted"/>
<protein>
    <submittedName>
        <fullName evidence="1">Uncharacterized protein</fullName>
    </submittedName>
</protein>
<dbReference type="Proteomes" id="UP000827872">
    <property type="component" value="Linkage Group LG06"/>
</dbReference>
<name>A0ACB8FLN4_9SAUR</name>
<evidence type="ECO:0000313" key="1">
    <source>
        <dbReference type="EMBL" id="KAH8006311.1"/>
    </source>
</evidence>
<reference evidence="1" key="1">
    <citation type="submission" date="2021-08" db="EMBL/GenBank/DDBJ databases">
        <title>The first chromosome-level gecko genome reveals the dynamic sex chromosomes of Neotropical dwarf geckos (Sphaerodactylidae: Sphaerodactylus).</title>
        <authorList>
            <person name="Pinto B.J."/>
            <person name="Keating S.E."/>
            <person name="Gamble T."/>
        </authorList>
    </citation>
    <scope>NUCLEOTIDE SEQUENCE</scope>
    <source>
        <strain evidence="1">TG3544</strain>
    </source>
</reference>
<evidence type="ECO:0000313" key="2">
    <source>
        <dbReference type="Proteomes" id="UP000827872"/>
    </source>
</evidence>
<dbReference type="EMBL" id="CM037619">
    <property type="protein sequence ID" value="KAH8006311.1"/>
    <property type="molecule type" value="Genomic_DNA"/>
</dbReference>
<comment type="caution">
    <text evidence="1">The sequence shown here is derived from an EMBL/GenBank/DDBJ whole genome shotgun (WGS) entry which is preliminary data.</text>
</comment>
<keyword evidence="2" id="KW-1185">Reference proteome</keyword>
<sequence length="320" mass="34072">MTQLRCPVEWLSGSHAGVRDQSRNWAPAESPSKVHSWPSRSNSEAVCVFEGPMPLQGKMPACPALSPPLRHRLGMGWKEVSQQPSQEPEQGLNWGQGRWFPKPVPSAANPLHAPPGPRTASRGQTATALAPRSSTAMDGAGSSVPACRALGDQGGHIQMGSWTPFGLSCAGQRGFPSHSEDWRLTLPAITSSCLGRDPSTQPPAPAPRLVSGRAASSSLGHPWRSRTEPEKAWGSASSHGGSCGRQTLARETDGELSLRRVRFGEWGGASMGHMGHLLIRHGDPGRSPHHRPPEQLFPQGEIISVVWSSGGIPGDLQGLL</sequence>
<organism evidence="1 2">
    <name type="scientific">Sphaerodactylus townsendi</name>
    <dbReference type="NCBI Taxonomy" id="933632"/>
    <lineage>
        <taxon>Eukaryota</taxon>
        <taxon>Metazoa</taxon>
        <taxon>Chordata</taxon>
        <taxon>Craniata</taxon>
        <taxon>Vertebrata</taxon>
        <taxon>Euteleostomi</taxon>
        <taxon>Lepidosauria</taxon>
        <taxon>Squamata</taxon>
        <taxon>Bifurcata</taxon>
        <taxon>Gekkota</taxon>
        <taxon>Sphaerodactylidae</taxon>
        <taxon>Sphaerodactylus</taxon>
    </lineage>
</organism>